<dbReference type="InterPro" id="IPR011029">
    <property type="entry name" value="DEATH-like_dom_sf"/>
</dbReference>
<feature type="compositionally biased region" description="Basic residues" evidence="1">
    <location>
        <begin position="91"/>
        <end position="102"/>
    </location>
</feature>
<sequence>MTTFTEVLLQTLEDLGDDDFKKFKWYLWQKGALDGFPEIGKSRLENADRLDTVDQMVQTYGTNTVKVTRIVLVKINQNNLPNPSESDLHRALHHRGRDWRGQ</sequence>
<evidence type="ECO:0000313" key="4">
    <source>
        <dbReference type="Proteomes" id="UP000261600"/>
    </source>
</evidence>
<reference evidence="3" key="2">
    <citation type="submission" date="2025-09" db="UniProtKB">
        <authorList>
            <consortium name="Ensembl"/>
        </authorList>
    </citation>
    <scope>IDENTIFICATION</scope>
</reference>
<dbReference type="AlphaFoldDB" id="A0A3Q3JHT4"/>
<dbReference type="Pfam" id="PF02758">
    <property type="entry name" value="PYRIN"/>
    <property type="match status" value="1"/>
</dbReference>
<dbReference type="InterPro" id="IPR004020">
    <property type="entry name" value="DAPIN"/>
</dbReference>
<evidence type="ECO:0000313" key="3">
    <source>
        <dbReference type="Ensembl" id="ENSMALP00000016280.1"/>
    </source>
</evidence>
<dbReference type="SUPFAM" id="SSF47986">
    <property type="entry name" value="DEATH domain"/>
    <property type="match status" value="1"/>
</dbReference>
<reference evidence="3" key="1">
    <citation type="submission" date="2025-08" db="UniProtKB">
        <authorList>
            <consortium name="Ensembl"/>
        </authorList>
    </citation>
    <scope>IDENTIFICATION</scope>
</reference>
<name>A0A3Q3JHT4_MONAL</name>
<proteinExistence type="predicted"/>
<dbReference type="Gene3D" id="1.10.533.10">
    <property type="entry name" value="Death Domain, Fas"/>
    <property type="match status" value="1"/>
</dbReference>
<dbReference type="CDD" id="cd08321">
    <property type="entry name" value="Pyrin_ASC-like"/>
    <property type="match status" value="1"/>
</dbReference>
<feature type="region of interest" description="Disordered" evidence="1">
    <location>
        <begin position="78"/>
        <end position="102"/>
    </location>
</feature>
<feature type="domain" description="Pyrin" evidence="2">
    <location>
        <begin position="1"/>
        <end position="61"/>
    </location>
</feature>
<organism evidence="3 4">
    <name type="scientific">Monopterus albus</name>
    <name type="common">Swamp eel</name>
    <dbReference type="NCBI Taxonomy" id="43700"/>
    <lineage>
        <taxon>Eukaryota</taxon>
        <taxon>Metazoa</taxon>
        <taxon>Chordata</taxon>
        <taxon>Craniata</taxon>
        <taxon>Vertebrata</taxon>
        <taxon>Euteleostomi</taxon>
        <taxon>Actinopterygii</taxon>
        <taxon>Neopterygii</taxon>
        <taxon>Teleostei</taxon>
        <taxon>Neoteleostei</taxon>
        <taxon>Acanthomorphata</taxon>
        <taxon>Anabantaria</taxon>
        <taxon>Synbranchiformes</taxon>
        <taxon>Synbranchidae</taxon>
        <taxon>Monopterus</taxon>
    </lineage>
</organism>
<protein>
    <recommendedName>
        <fullName evidence="2">Pyrin domain-containing protein</fullName>
    </recommendedName>
</protein>
<evidence type="ECO:0000256" key="1">
    <source>
        <dbReference type="SAM" id="MobiDB-lite"/>
    </source>
</evidence>
<keyword evidence="4" id="KW-1185">Reference proteome</keyword>
<dbReference type="Proteomes" id="UP000261600">
    <property type="component" value="Unplaced"/>
</dbReference>
<evidence type="ECO:0000259" key="2">
    <source>
        <dbReference type="PROSITE" id="PS50824"/>
    </source>
</evidence>
<accession>A0A3Q3JHT4</accession>
<dbReference type="PROSITE" id="PS50824">
    <property type="entry name" value="DAPIN"/>
    <property type="match status" value="1"/>
</dbReference>
<dbReference type="SMART" id="SM01289">
    <property type="entry name" value="PYRIN"/>
    <property type="match status" value="1"/>
</dbReference>
<dbReference type="Ensembl" id="ENSMALT00000016610.1">
    <property type="protein sequence ID" value="ENSMALP00000016280.1"/>
    <property type="gene ID" value="ENSMALG00000011424.1"/>
</dbReference>